<feature type="domain" description="Peptidase A1" evidence="4">
    <location>
        <begin position="44"/>
        <end position="418"/>
    </location>
</feature>
<keyword evidence="2" id="KW-0472">Membrane</keyword>
<evidence type="ECO:0000256" key="3">
    <source>
        <dbReference type="SAM" id="SignalP"/>
    </source>
</evidence>
<evidence type="ECO:0000313" key="6">
    <source>
        <dbReference type="Proteomes" id="UP000664534"/>
    </source>
</evidence>
<evidence type="ECO:0000256" key="2">
    <source>
        <dbReference type="SAM" id="Phobius"/>
    </source>
</evidence>
<evidence type="ECO:0000259" key="4">
    <source>
        <dbReference type="PROSITE" id="PS51767"/>
    </source>
</evidence>
<dbReference type="Proteomes" id="UP000664534">
    <property type="component" value="Unassembled WGS sequence"/>
</dbReference>
<keyword evidence="2" id="KW-1133">Transmembrane helix</keyword>
<accession>A0A8H3FCC6</accession>
<evidence type="ECO:0000313" key="5">
    <source>
        <dbReference type="EMBL" id="CAF9920969.1"/>
    </source>
</evidence>
<gene>
    <name evidence="5" type="ORF">IMSHALPRED_005056</name>
</gene>
<reference evidence="5" key="1">
    <citation type="submission" date="2021-03" db="EMBL/GenBank/DDBJ databases">
        <authorList>
            <person name="Tagirdzhanova G."/>
        </authorList>
    </citation>
    <scope>NUCLEOTIDE SEQUENCE</scope>
</reference>
<organism evidence="5 6">
    <name type="scientific">Imshaugia aleurites</name>
    <dbReference type="NCBI Taxonomy" id="172621"/>
    <lineage>
        <taxon>Eukaryota</taxon>
        <taxon>Fungi</taxon>
        <taxon>Dikarya</taxon>
        <taxon>Ascomycota</taxon>
        <taxon>Pezizomycotina</taxon>
        <taxon>Lecanoromycetes</taxon>
        <taxon>OSLEUM clade</taxon>
        <taxon>Lecanoromycetidae</taxon>
        <taxon>Lecanorales</taxon>
        <taxon>Lecanorineae</taxon>
        <taxon>Parmeliaceae</taxon>
        <taxon>Imshaugia</taxon>
    </lineage>
</organism>
<keyword evidence="6" id="KW-1185">Reference proteome</keyword>
<dbReference type="PROSITE" id="PS51767">
    <property type="entry name" value="PEPTIDASE_A1"/>
    <property type="match status" value="1"/>
</dbReference>
<name>A0A8H3FCC6_9LECA</name>
<protein>
    <recommendedName>
        <fullName evidence="4">Peptidase A1 domain-containing protein</fullName>
    </recommendedName>
</protein>
<dbReference type="EMBL" id="CAJPDT010000026">
    <property type="protein sequence ID" value="CAF9920969.1"/>
    <property type="molecule type" value="Genomic_DNA"/>
</dbReference>
<dbReference type="SUPFAM" id="SSF50630">
    <property type="entry name" value="Acid proteases"/>
    <property type="match status" value="1"/>
</dbReference>
<dbReference type="InterPro" id="IPR021109">
    <property type="entry name" value="Peptidase_aspartic_dom_sf"/>
</dbReference>
<feature type="compositionally biased region" description="Low complexity" evidence="1">
    <location>
        <begin position="460"/>
        <end position="479"/>
    </location>
</feature>
<proteinExistence type="predicted"/>
<sequence length="587" mass="62272">MTMRSLPLLFFAVAGRISLIAADLGPYNVVWNTTHSYGPDGPWNVVTVGVGSNSNNEPLSYIDLYPGGIWESMINTQAFCGGNDSVSCPAASAGLYDYEHSSTAIQNVSSSVGLIWQWNSQDALNLSGIAKDVVDTMVLSTQFGPFTITNSTISAVDVSQIELPDGTNYSIEVGTLSLGAPGNGLQPFEDLEGQTIPGQLANEDAISSNSFGLHIGSASLKQAGSLTYGGYDQSRVLGEVGAFDLGSGNEMLPSLLDIELGVENGTSPFGADVVSRLLWLNESFNGVQPAVINPIVPYLFMSPQTCAAIAQNLPVTFQPNIGLYTWNTTDPQYRSIVSSPSYLAFVFQNSGAGNLTIKVPFQLLNLTLEPPIVSSPQQYFPCRPFHANEGSGNYFLGRAFLQAAFIGINWGNHKWFMAQAPGPSVGAADTQEIGPNDTSINSDAISNFAATWSKDWTPLSQSSNSSSNNTSSNNASPKSIGTPKSNPSKGLPSNAKAGIGIGVSVGALAIAGFALFVYLRRRKIVAPIQENGRGAESTTDPNAVYEKEETRPVPEFGHDDVFESGGGVTYEADSGEPFHELETNGRL</sequence>
<feature type="region of interest" description="Disordered" evidence="1">
    <location>
        <begin position="459"/>
        <end position="491"/>
    </location>
</feature>
<dbReference type="AlphaFoldDB" id="A0A8H3FCC6"/>
<dbReference type="OrthoDB" id="4074350at2759"/>
<keyword evidence="2" id="KW-0812">Transmembrane</keyword>
<dbReference type="Gene3D" id="2.40.70.10">
    <property type="entry name" value="Acid Proteases"/>
    <property type="match status" value="2"/>
</dbReference>
<evidence type="ECO:0000256" key="1">
    <source>
        <dbReference type="SAM" id="MobiDB-lite"/>
    </source>
</evidence>
<comment type="caution">
    <text evidence="5">The sequence shown here is derived from an EMBL/GenBank/DDBJ whole genome shotgun (WGS) entry which is preliminary data.</text>
</comment>
<keyword evidence="3" id="KW-0732">Signal</keyword>
<feature type="signal peptide" evidence="3">
    <location>
        <begin position="1"/>
        <end position="22"/>
    </location>
</feature>
<feature type="chain" id="PRO_5034884176" description="Peptidase A1 domain-containing protein" evidence="3">
    <location>
        <begin position="23"/>
        <end position="587"/>
    </location>
</feature>
<feature type="transmembrane region" description="Helical" evidence="2">
    <location>
        <begin position="497"/>
        <end position="519"/>
    </location>
</feature>
<dbReference type="InterPro" id="IPR033121">
    <property type="entry name" value="PEPTIDASE_A1"/>
</dbReference>